<dbReference type="AlphaFoldDB" id="A0A319EGC8"/>
<dbReference type="GO" id="GO:0008270">
    <property type="term" value="F:zinc ion binding"/>
    <property type="evidence" value="ECO:0007669"/>
    <property type="project" value="UniProtKB-KW"/>
</dbReference>
<feature type="region of interest" description="Disordered" evidence="2">
    <location>
        <begin position="1"/>
        <end position="45"/>
    </location>
</feature>
<accession>A0A319EGC8</accession>
<feature type="compositionally biased region" description="Polar residues" evidence="2">
    <location>
        <begin position="1"/>
        <end position="10"/>
    </location>
</feature>
<dbReference type="PROSITE" id="PS00028">
    <property type="entry name" value="ZINC_FINGER_C2H2_1"/>
    <property type="match status" value="1"/>
</dbReference>
<reference evidence="4 5" key="1">
    <citation type="submission" date="2018-02" db="EMBL/GenBank/DDBJ databases">
        <title>The genomes of Aspergillus section Nigri reveals drivers in fungal speciation.</title>
        <authorList>
            <consortium name="DOE Joint Genome Institute"/>
            <person name="Vesth T.C."/>
            <person name="Nybo J."/>
            <person name="Theobald S."/>
            <person name="Brandl J."/>
            <person name="Frisvad J.C."/>
            <person name="Nielsen K.F."/>
            <person name="Lyhne E.K."/>
            <person name="Kogle M.E."/>
            <person name="Kuo A."/>
            <person name="Riley R."/>
            <person name="Clum A."/>
            <person name="Nolan M."/>
            <person name="Lipzen A."/>
            <person name="Salamov A."/>
            <person name="Henrissat B."/>
            <person name="Wiebenga A."/>
            <person name="De vries R.P."/>
            <person name="Grigoriev I.V."/>
            <person name="Mortensen U.H."/>
            <person name="Andersen M.R."/>
            <person name="Baker S.E."/>
        </authorList>
    </citation>
    <scope>NUCLEOTIDE SEQUENCE [LARGE SCALE GENOMIC DNA]</scope>
    <source>
        <strain evidence="4 5">CBS 121057</strain>
    </source>
</reference>
<dbReference type="Pfam" id="PF00096">
    <property type="entry name" value="zf-C2H2"/>
    <property type="match status" value="1"/>
</dbReference>
<evidence type="ECO:0000259" key="3">
    <source>
        <dbReference type="PROSITE" id="PS50157"/>
    </source>
</evidence>
<dbReference type="EMBL" id="KZ826327">
    <property type="protein sequence ID" value="PYI09416.1"/>
    <property type="molecule type" value="Genomic_DNA"/>
</dbReference>
<dbReference type="InterPro" id="IPR013087">
    <property type="entry name" value="Znf_C2H2_type"/>
</dbReference>
<dbReference type="InterPro" id="IPR036236">
    <property type="entry name" value="Znf_C2H2_sf"/>
</dbReference>
<protein>
    <recommendedName>
        <fullName evidence="3">C2H2-type domain-containing protein</fullName>
    </recommendedName>
</protein>
<name>A0A319EGC8_ASPSB</name>
<dbReference type="PROSITE" id="PS50157">
    <property type="entry name" value="ZINC_FINGER_C2H2_2"/>
    <property type="match status" value="1"/>
</dbReference>
<evidence type="ECO:0000313" key="4">
    <source>
        <dbReference type="EMBL" id="PYI09416.1"/>
    </source>
</evidence>
<keyword evidence="1" id="KW-0862">Zinc</keyword>
<feature type="domain" description="C2H2-type" evidence="3">
    <location>
        <begin position="185"/>
        <end position="215"/>
    </location>
</feature>
<evidence type="ECO:0000256" key="1">
    <source>
        <dbReference type="PROSITE-ProRule" id="PRU00042"/>
    </source>
</evidence>
<dbReference type="VEuPathDB" id="FungiDB:BO78DRAFT_38605"/>
<dbReference type="OrthoDB" id="2687452at2759"/>
<keyword evidence="1" id="KW-0863">Zinc-finger</keyword>
<dbReference type="SMART" id="SM00355">
    <property type="entry name" value="ZnF_C2H2"/>
    <property type="match status" value="2"/>
</dbReference>
<dbReference type="Proteomes" id="UP000248423">
    <property type="component" value="Unassembled WGS sequence"/>
</dbReference>
<evidence type="ECO:0000313" key="5">
    <source>
        <dbReference type="Proteomes" id="UP000248423"/>
    </source>
</evidence>
<sequence length="216" mass="24534">MAQNFPSHQNHGIDPRSAVRGRHVSTERKYSAQFSRARQPGGDVQTIRQPLTYQHMVPANFHFGTDFFCGNSPQVNASHGMVEIGHSTITAHGPSRYDGDFFDTHPSASFQDAQIAVPGSSSIEEFFPPSSANPGYISSGPRFESRKNQPKLRCEWKDCVYKNVFNRPADLIRHLKTMHVTPHSFRCDIQGCNKTFSRKDNLMEHKLRVHHFVRRA</sequence>
<gene>
    <name evidence="4" type="ORF">BO78DRAFT_38605</name>
</gene>
<keyword evidence="1" id="KW-0479">Metal-binding</keyword>
<keyword evidence="5" id="KW-1185">Reference proteome</keyword>
<proteinExistence type="predicted"/>
<evidence type="ECO:0000256" key="2">
    <source>
        <dbReference type="SAM" id="MobiDB-lite"/>
    </source>
</evidence>
<dbReference type="Gene3D" id="3.30.160.60">
    <property type="entry name" value="Classic Zinc Finger"/>
    <property type="match status" value="2"/>
</dbReference>
<dbReference type="SUPFAM" id="SSF57667">
    <property type="entry name" value="beta-beta-alpha zinc fingers"/>
    <property type="match status" value="1"/>
</dbReference>
<organism evidence="4 5">
    <name type="scientific">Aspergillus sclerotiicarbonarius (strain CBS 121057 / IBT 28362)</name>
    <dbReference type="NCBI Taxonomy" id="1448318"/>
    <lineage>
        <taxon>Eukaryota</taxon>
        <taxon>Fungi</taxon>
        <taxon>Dikarya</taxon>
        <taxon>Ascomycota</taxon>
        <taxon>Pezizomycotina</taxon>
        <taxon>Eurotiomycetes</taxon>
        <taxon>Eurotiomycetidae</taxon>
        <taxon>Eurotiales</taxon>
        <taxon>Aspergillaceae</taxon>
        <taxon>Aspergillus</taxon>
        <taxon>Aspergillus subgen. Circumdati</taxon>
    </lineage>
</organism>
<dbReference type="STRING" id="1448318.A0A319EGC8"/>